<evidence type="ECO:0000313" key="13">
    <source>
        <dbReference type="Proteomes" id="UP000266239"/>
    </source>
</evidence>
<dbReference type="Proteomes" id="UP000266239">
    <property type="component" value="Unassembled WGS sequence"/>
</dbReference>
<dbReference type="EMBL" id="QUTI01025102">
    <property type="protein sequence ID" value="RLO06433.1"/>
    <property type="molecule type" value="Genomic_DNA"/>
</dbReference>
<dbReference type="EMBL" id="QUTA01013123">
    <property type="protein sequence ID" value="RHX96841.1"/>
    <property type="molecule type" value="Genomic_DNA"/>
</dbReference>
<evidence type="ECO:0000313" key="7">
    <source>
        <dbReference type="EMBL" id="RHY96532.1"/>
    </source>
</evidence>
<evidence type="ECO:0000313" key="12">
    <source>
        <dbReference type="Proteomes" id="UP000266196"/>
    </source>
</evidence>
<reference evidence="9 15" key="1">
    <citation type="journal article" date="2018" name="J. Invertebr. Pathol.">
        <title>New genotyping method for the causative agent of crayfish plague (Aphanomyces astaci) based on whole genome data.</title>
        <authorList>
            <person name="Minardi D."/>
            <person name="Studholme D.J."/>
            <person name="van der Giezen M."/>
            <person name="Pretto T."/>
            <person name="Oidtmann B."/>
        </authorList>
    </citation>
    <scope>NUCLEOTIDE SEQUENCE [LARGE SCALE GENOMIC DNA]</scope>
    <source>
        <strain evidence="9 15">KB13</strain>
    </source>
</reference>
<proteinExistence type="predicted"/>
<accession>A0A397BBF8</accession>
<dbReference type="EMBL" id="VJMI01021162">
    <property type="protein sequence ID" value="KAF0702363.1"/>
    <property type="molecule type" value="Genomic_DNA"/>
</dbReference>
<evidence type="ECO:0000313" key="17">
    <source>
        <dbReference type="Proteomes" id="UP000286510"/>
    </source>
</evidence>
<dbReference type="EMBL" id="QUTC01008225">
    <property type="protein sequence ID" value="RHY44622.1"/>
    <property type="molecule type" value="Genomic_DNA"/>
</dbReference>
<organism evidence="3 10">
    <name type="scientific">Aphanomyces astaci</name>
    <name type="common">Crayfish plague agent</name>
    <dbReference type="NCBI Taxonomy" id="112090"/>
    <lineage>
        <taxon>Eukaryota</taxon>
        <taxon>Sar</taxon>
        <taxon>Stramenopiles</taxon>
        <taxon>Oomycota</taxon>
        <taxon>Saprolegniomycetes</taxon>
        <taxon>Saprolegniales</taxon>
        <taxon>Verrucalvaceae</taxon>
        <taxon>Aphanomyces</taxon>
    </lineage>
</organism>
<dbReference type="Proteomes" id="UP000265427">
    <property type="component" value="Unassembled WGS sequence"/>
</dbReference>
<reference evidence="10 11" key="2">
    <citation type="submission" date="2018-08" db="EMBL/GenBank/DDBJ databases">
        <title>Aphanomyces genome sequencing and annotation.</title>
        <authorList>
            <person name="Minardi D."/>
            <person name="Oidtmann B."/>
            <person name="Van Der Giezen M."/>
            <person name="Studholme D.J."/>
        </authorList>
    </citation>
    <scope>NUCLEOTIDE SEQUENCE [LARGE SCALE GENOMIC DNA]</scope>
    <source>
        <strain evidence="8 12">197901</strain>
        <strain evidence="6 14">D2</strain>
        <strain evidence="7 17">FDL457</strain>
        <strain evidence="3 10">Kv</strain>
        <strain evidence="4 11">SA</strain>
        <strain evidence="5 16">Si</strain>
        <strain evidence="2 13">Yx</strain>
    </source>
</reference>
<dbReference type="Proteomes" id="UP000265716">
    <property type="component" value="Unassembled WGS sequence"/>
</dbReference>
<dbReference type="EMBL" id="QUSZ01003894">
    <property type="protein sequence ID" value="RHY16725.1"/>
    <property type="molecule type" value="Genomic_DNA"/>
</dbReference>
<evidence type="ECO:0000313" key="11">
    <source>
        <dbReference type="Proteomes" id="UP000265716"/>
    </source>
</evidence>
<evidence type="ECO:0000313" key="16">
    <source>
        <dbReference type="Proteomes" id="UP000283543"/>
    </source>
</evidence>
<evidence type="ECO:0000313" key="3">
    <source>
        <dbReference type="EMBL" id="RHY16725.1"/>
    </source>
</evidence>
<evidence type="ECO:0000313" key="4">
    <source>
        <dbReference type="EMBL" id="RHY44622.1"/>
    </source>
</evidence>
<dbReference type="Proteomes" id="UP000469452">
    <property type="component" value="Unassembled WGS sequence"/>
</dbReference>
<evidence type="ECO:0000313" key="9">
    <source>
        <dbReference type="EMBL" id="RLO06433.1"/>
    </source>
</evidence>
<dbReference type="EMBL" id="QUTF01020497">
    <property type="protein sequence ID" value="RHY96532.1"/>
    <property type="molecule type" value="Genomic_DNA"/>
</dbReference>
<dbReference type="VEuPathDB" id="FungiDB:H257_04766"/>
<evidence type="ECO:0000313" key="15">
    <source>
        <dbReference type="Proteomes" id="UP000275652"/>
    </source>
</evidence>
<evidence type="ECO:0000313" key="8">
    <source>
        <dbReference type="EMBL" id="RHZ25071.1"/>
    </source>
</evidence>
<reference evidence="1 18" key="3">
    <citation type="submission" date="2019-06" db="EMBL/GenBank/DDBJ databases">
        <title>Genomics analysis of Aphanomyces spp. identifies a new class of oomycete effector associated with host adaptation.</title>
        <authorList>
            <person name="Gaulin E."/>
        </authorList>
    </citation>
    <scope>NUCLEOTIDE SEQUENCE [LARGE SCALE GENOMIC DNA]</scope>
    <source>
        <strain evidence="1 18">E</strain>
    </source>
</reference>
<protein>
    <submittedName>
        <fullName evidence="3">Uncharacterized protein</fullName>
    </submittedName>
</protein>
<dbReference type="Proteomes" id="UP000266643">
    <property type="component" value="Unassembled WGS sequence"/>
</dbReference>
<dbReference type="EMBL" id="QUTD01000159">
    <property type="protein sequence ID" value="RHY80012.1"/>
    <property type="molecule type" value="Genomic_DNA"/>
</dbReference>
<evidence type="ECO:0000313" key="14">
    <source>
        <dbReference type="Proteomes" id="UP000266643"/>
    </source>
</evidence>
<evidence type="ECO:0000313" key="5">
    <source>
        <dbReference type="EMBL" id="RHY66467.1"/>
    </source>
</evidence>
<dbReference type="Proteomes" id="UP000283543">
    <property type="component" value="Unassembled WGS sequence"/>
</dbReference>
<evidence type="ECO:0000313" key="6">
    <source>
        <dbReference type="EMBL" id="RHY80012.1"/>
    </source>
</evidence>
<dbReference type="Proteomes" id="UP000286510">
    <property type="component" value="Unassembled WGS sequence"/>
</dbReference>
<evidence type="ECO:0000313" key="1">
    <source>
        <dbReference type="EMBL" id="KAF0702363.1"/>
    </source>
</evidence>
<evidence type="ECO:0000313" key="10">
    <source>
        <dbReference type="Proteomes" id="UP000265427"/>
    </source>
</evidence>
<dbReference type="Proteomes" id="UP000275652">
    <property type="component" value="Unassembled WGS sequence"/>
</dbReference>
<comment type="caution">
    <text evidence="3">The sequence shown here is derived from an EMBL/GenBank/DDBJ whole genome shotgun (WGS) entry which is preliminary data.</text>
</comment>
<name>A0A397BBF8_APHAT</name>
<dbReference type="Proteomes" id="UP000266196">
    <property type="component" value="Unassembled WGS sequence"/>
</dbReference>
<dbReference type="AlphaFoldDB" id="A0A397BBF8"/>
<evidence type="ECO:0000313" key="18">
    <source>
        <dbReference type="Proteomes" id="UP000469452"/>
    </source>
</evidence>
<gene>
    <name evidence="1" type="ORF">AaE_015985</name>
    <name evidence="2" type="ORF">DYB25_010697</name>
    <name evidence="7" type="ORF">DYB26_008703</name>
    <name evidence="9" type="ORF">DYB28_000611</name>
    <name evidence="6" type="ORF">DYB30_011533</name>
    <name evidence="8" type="ORF">DYB31_009190</name>
    <name evidence="5" type="ORF">DYB34_007126</name>
    <name evidence="3" type="ORF">DYB36_009530</name>
    <name evidence="4" type="ORF">DYB38_011371</name>
</gene>
<dbReference type="EMBL" id="QUTB01003713">
    <property type="protein sequence ID" value="RHY66467.1"/>
    <property type="molecule type" value="Genomic_DNA"/>
</dbReference>
<dbReference type="EMBL" id="QUTE01008347">
    <property type="protein sequence ID" value="RHZ25071.1"/>
    <property type="molecule type" value="Genomic_DNA"/>
</dbReference>
<evidence type="ECO:0000313" key="2">
    <source>
        <dbReference type="EMBL" id="RHX96841.1"/>
    </source>
</evidence>
<sequence>MKKDLQELVRLLQEAMHATVEDEAAACADQVVQVTLPPTFYSDDMVVTLLELRYGRFKDTFTVSKCNTNQKKCSLCERLRLQFNIIVEGDSDVTTTSLKNEEYDFRAKYKAIRIKEAATGNYSEILIDYPVYWDDMVVAFGDMRGLGDVEFGDDVPFPIRPAQGGG</sequence>